<accession>A0A8D9FJT7</accession>
<dbReference type="InterPro" id="IPR000225">
    <property type="entry name" value="Armadillo"/>
</dbReference>
<dbReference type="PROSITE" id="PS50077">
    <property type="entry name" value="HEAT_REPEAT"/>
    <property type="match status" value="1"/>
</dbReference>
<dbReference type="SUPFAM" id="SSF48371">
    <property type="entry name" value="ARM repeat"/>
    <property type="match status" value="1"/>
</dbReference>
<dbReference type="Pfam" id="PF00514">
    <property type="entry name" value="Arm"/>
    <property type="match status" value="1"/>
</dbReference>
<dbReference type="EMBL" id="HBUF01674468">
    <property type="protein sequence ID" value="CAG6791085.1"/>
    <property type="molecule type" value="Transcribed_RNA"/>
</dbReference>
<feature type="repeat" description="HEAT" evidence="1">
    <location>
        <begin position="79"/>
        <end position="100"/>
    </location>
</feature>
<dbReference type="AlphaFoldDB" id="A0A8D9FJT7"/>
<dbReference type="InterPro" id="IPR021133">
    <property type="entry name" value="HEAT_type_2"/>
</dbReference>
<protein>
    <submittedName>
        <fullName evidence="2">Sperm-associated antigen 6</fullName>
    </submittedName>
</protein>
<dbReference type="InterPro" id="IPR011989">
    <property type="entry name" value="ARM-like"/>
</dbReference>
<dbReference type="GO" id="GO:0003341">
    <property type="term" value="P:cilium movement"/>
    <property type="evidence" value="ECO:0007669"/>
    <property type="project" value="TreeGrafter"/>
</dbReference>
<evidence type="ECO:0000313" key="2">
    <source>
        <dbReference type="EMBL" id="CAG6791085.1"/>
    </source>
</evidence>
<evidence type="ECO:0000256" key="1">
    <source>
        <dbReference type="PROSITE-ProRule" id="PRU00103"/>
    </source>
</evidence>
<dbReference type="InterPro" id="IPR016024">
    <property type="entry name" value="ARM-type_fold"/>
</dbReference>
<proteinExistence type="predicted"/>
<dbReference type="PANTHER" id="PTHR23314">
    <property type="entry name" value="SPERM-ASSOCIATED ANTIGEN 6 ARMADILLO REPEAT-CONTAINING"/>
    <property type="match status" value="1"/>
</dbReference>
<dbReference type="GO" id="GO:0015630">
    <property type="term" value="C:microtubule cytoskeleton"/>
    <property type="evidence" value="ECO:0007669"/>
    <property type="project" value="TreeGrafter"/>
</dbReference>
<reference evidence="2" key="1">
    <citation type="submission" date="2021-05" db="EMBL/GenBank/DDBJ databases">
        <authorList>
            <person name="Alioto T."/>
            <person name="Alioto T."/>
            <person name="Gomez Garrido J."/>
        </authorList>
    </citation>
    <scope>NUCLEOTIDE SEQUENCE</scope>
</reference>
<organism evidence="2">
    <name type="scientific">Cacopsylla melanoneura</name>
    <dbReference type="NCBI Taxonomy" id="428564"/>
    <lineage>
        <taxon>Eukaryota</taxon>
        <taxon>Metazoa</taxon>
        <taxon>Ecdysozoa</taxon>
        <taxon>Arthropoda</taxon>
        <taxon>Hexapoda</taxon>
        <taxon>Insecta</taxon>
        <taxon>Pterygota</taxon>
        <taxon>Neoptera</taxon>
        <taxon>Paraneoptera</taxon>
        <taxon>Hemiptera</taxon>
        <taxon>Sternorrhyncha</taxon>
        <taxon>Psylloidea</taxon>
        <taxon>Psyllidae</taxon>
        <taxon>Psyllinae</taxon>
        <taxon>Cacopsylla</taxon>
    </lineage>
</organism>
<name>A0A8D9FJT7_9HEMI</name>
<dbReference type="PANTHER" id="PTHR23314:SF0">
    <property type="entry name" value="SPERM-ASSOCIATED ANTIGEN 6"/>
    <property type="match status" value="1"/>
</dbReference>
<dbReference type="GO" id="GO:0008017">
    <property type="term" value="F:microtubule binding"/>
    <property type="evidence" value="ECO:0007669"/>
    <property type="project" value="TreeGrafter"/>
</dbReference>
<dbReference type="Gene3D" id="1.25.10.10">
    <property type="entry name" value="Leucine-rich Repeat Variant"/>
    <property type="match status" value="1"/>
</dbReference>
<sequence>MACLNDLDSDTKASTALTLGHMMESRDMADHLVGLGVLPELIQTLSNPDLNVKQAAAFALDAIVKHDPVLAQDAVRCNVIPLLIKAVNNDNDNVKQTALH</sequence>